<accession>A0AAE1X804</accession>
<reference evidence="1" key="2">
    <citation type="journal article" date="2024" name="Plant">
        <title>Genomic evolution and insights into agronomic trait innovations of Sesamum species.</title>
        <authorList>
            <person name="Miao H."/>
            <person name="Wang L."/>
            <person name="Qu L."/>
            <person name="Liu H."/>
            <person name="Sun Y."/>
            <person name="Le M."/>
            <person name="Wang Q."/>
            <person name="Wei S."/>
            <person name="Zheng Y."/>
            <person name="Lin W."/>
            <person name="Duan Y."/>
            <person name="Cao H."/>
            <person name="Xiong S."/>
            <person name="Wang X."/>
            <person name="Wei L."/>
            <person name="Li C."/>
            <person name="Ma Q."/>
            <person name="Ju M."/>
            <person name="Zhao R."/>
            <person name="Li G."/>
            <person name="Mu C."/>
            <person name="Tian Q."/>
            <person name="Mei H."/>
            <person name="Zhang T."/>
            <person name="Gao T."/>
            <person name="Zhang H."/>
        </authorList>
    </citation>
    <scope>NUCLEOTIDE SEQUENCE</scope>
    <source>
        <strain evidence="1">K16</strain>
    </source>
</reference>
<sequence>MVFGYRQGEDQVVHGRGRRHNSDLKPIGYTQKNVVSTEMNQALAKLFTTIEVNKVVFGMHPVKYPNPNACVHFGSFDHGRKCSIRQGDPLSPYLFIFYAKGFFYLIQEAERRGHIVGVAVVEQAPRMSHFLFTNDTLIFCEAKEGKLKMMKGILSVYERLSGHVINFHKSSMDVSGRMQDIKRELANKRVDRHSSYLGLMIIAGRLRGELFGGTPKGIWARVNGWNKKLLSEAEKEVLIKAMILSLPTYVMCCAFNFWAISYETSSPWCRFLVAF</sequence>
<gene>
    <name evidence="1" type="ORF">Sango_0682100</name>
</gene>
<reference evidence="1" key="1">
    <citation type="submission" date="2020-06" db="EMBL/GenBank/DDBJ databases">
        <authorList>
            <person name="Li T."/>
            <person name="Hu X."/>
            <person name="Zhang T."/>
            <person name="Song X."/>
            <person name="Zhang H."/>
            <person name="Dai N."/>
            <person name="Sheng W."/>
            <person name="Hou X."/>
            <person name="Wei L."/>
        </authorList>
    </citation>
    <scope>NUCLEOTIDE SEQUENCE</scope>
    <source>
        <strain evidence="1">K16</strain>
        <tissue evidence="1">Leaf</tissue>
    </source>
</reference>
<dbReference type="Proteomes" id="UP001289374">
    <property type="component" value="Unassembled WGS sequence"/>
</dbReference>
<evidence type="ECO:0000313" key="1">
    <source>
        <dbReference type="EMBL" id="KAK4406756.1"/>
    </source>
</evidence>
<dbReference type="PANTHER" id="PTHR33116:SF86">
    <property type="entry name" value="REVERSE TRANSCRIPTASE DOMAIN-CONTAINING PROTEIN"/>
    <property type="match status" value="1"/>
</dbReference>
<dbReference type="EMBL" id="JACGWL010000003">
    <property type="protein sequence ID" value="KAK4406756.1"/>
    <property type="molecule type" value="Genomic_DNA"/>
</dbReference>
<protein>
    <recommendedName>
        <fullName evidence="3">Reverse transcriptase domain-containing protein</fullName>
    </recommendedName>
</protein>
<name>A0AAE1X804_9LAMI</name>
<proteinExistence type="predicted"/>
<dbReference type="AlphaFoldDB" id="A0AAE1X804"/>
<organism evidence="1 2">
    <name type="scientific">Sesamum angolense</name>
    <dbReference type="NCBI Taxonomy" id="2727404"/>
    <lineage>
        <taxon>Eukaryota</taxon>
        <taxon>Viridiplantae</taxon>
        <taxon>Streptophyta</taxon>
        <taxon>Embryophyta</taxon>
        <taxon>Tracheophyta</taxon>
        <taxon>Spermatophyta</taxon>
        <taxon>Magnoliopsida</taxon>
        <taxon>eudicotyledons</taxon>
        <taxon>Gunneridae</taxon>
        <taxon>Pentapetalae</taxon>
        <taxon>asterids</taxon>
        <taxon>lamiids</taxon>
        <taxon>Lamiales</taxon>
        <taxon>Pedaliaceae</taxon>
        <taxon>Sesamum</taxon>
    </lineage>
</organism>
<keyword evidence="2" id="KW-1185">Reference proteome</keyword>
<evidence type="ECO:0008006" key="3">
    <source>
        <dbReference type="Google" id="ProtNLM"/>
    </source>
</evidence>
<comment type="caution">
    <text evidence="1">The sequence shown here is derived from an EMBL/GenBank/DDBJ whole genome shotgun (WGS) entry which is preliminary data.</text>
</comment>
<evidence type="ECO:0000313" key="2">
    <source>
        <dbReference type="Proteomes" id="UP001289374"/>
    </source>
</evidence>
<dbReference type="PANTHER" id="PTHR33116">
    <property type="entry name" value="REVERSE TRANSCRIPTASE ZINC-BINDING DOMAIN-CONTAINING PROTEIN-RELATED-RELATED"/>
    <property type="match status" value="1"/>
</dbReference>